<sequence>MASEVNQKTGESARVDPRLFLREEELDNGIALLLASERIISDITRKAQRQTGLNASGLRLLMTIRFEPGLTVSELRDKMGATTPTIARLLGELDKKNLVVKTQGGRDARRRRLTLSDEGEQMLRPLVDKLRSALRDAYRDAGAHAVSGTRAVLEALTQ</sequence>
<organism evidence="2 3">
    <name type="scientific">Henriciella barbarensis</name>
    <dbReference type="NCBI Taxonomy" id="86342"/>
    <lineage>
        <taxon>Bacteria</taxon>
        <taxon>Pseudomonadati</taxon>
        <taxon>Pseudomonadota</taxon>
        <taxon>Alphaproteobacteria</taxon>
        <taxon>Hyphomonadales</taxon>
        <taxon>Hyphomonadaceae</taxon>
        <taxon>Henriciella</taxon>
    </lineage>
</organism>
<proteinExistence type="predicted"/>
<accession>A0A399QYZ0</accession>
<dbReference type="SMART" id="SM00347">
    <property type="entry name" value="HTH_MARR"/>
    <property type="match status" value="1"/>
</dbReference>
<evidence type="ECO:0000259" key="1">
    <source>
        <dbReference type="PROSITE" id="PS50995"/>
    </source>
</evidence>
<dbReference type="Pfam" id="PF12802">
    <property type="entry name" value="MarR_2"/>
    <property type="match status" value="1"/>
</dbReference>
<name>A0A399QYZ0_9PROT</name>
<dbReference type="PRINTS" id="PR00598">
    <property type="entry name" value="HTHMARR"/>
</dbReference>
<evidence type="ECO:0000313" key="2">
    <source>
        <dbReference type="EMBL" id="RIJ23444.1"/>
    </source>
</evidence>
<evidence type="ECO:0000313" key="3">
    <source>
        <dbReference type="Proteomes" id="UP000265431"/>
    </source>
</evidence>
<dbReference type="InterPro" id="IPR036390">
    <property type="entry name" value="WH_DNA-bd_sf"/>
</dbReference>
<protein>
    <submittedName>
        <fullName evidence="2">MarR family transcriptional regulator</fullName>
    </submittedName>
</protein>
<dbReference type="EMBL" id="QWGB01000005">
    <property type="protein sequence ID" value="RIJ23444.1"/>
    <property type="molecule type" value="Genomic_DNA"/>
</dbReference>
<dbReference type="PROSITE" id="PS50995">
    <property type="entry name" value="HTH_MARR_2"/>
    <property type="match status" value="1"/>
</dbReference>
<dbReference type="PANTHER" id="PTHR33164:SF43">
    <property type="entry name" value="HTH-TYPE TRANSCRIPTIONAL REPRESSOR YETL"/>
    <property type="match status" value="1"/>
</dbReference>
<gene>
    <name evidence="2" type="ORF">D1224_04045</name>
</gene>
<dbReference type="Gene3D" id="1.10.10.10">
    <property type="entry name" value="Winged helix-like DNA-binding domain superfamily/Winged helix DNA-binding domain"/>
    <property type="match status" value="1"/>
</dbReference>
<keyword evidence="3" id="KW-1185">Reference proteome</keyword>
<dbReference type="InterPro" id="IPR036388">
    <property type="entry name" value="WH-like_DNA-bd_sf"/>
</dbReference>
<dbReference type="GO" id="GO:0003700">
    <property type="term" value="F:DNA-binding transcription factor activity"/>
    <property type="evidence" value="ECO:0007669"/>
    <property type="project" value="InterPro"/>
</dbReference>
<dbReference type="InterPro" id="IPR039422">
    <property type="entry name" value="MarR/SlyA-like"/>
</dbReference>
<dbReference type="AlphaFoldDB" id="A0A399QYZ0"/>
<feature type="domain" description="HTH marR-type" evidence="1">
    <location>
        <begin position="23"/>
        <end position="158"/>
    </location>
</feature>
<dbReference type="Proteomes" id="UP000265431">
    <property type="component" value="Unassembled WGS sequence"/>
</dbReference>
<dbReference type="OrthoDB" id="9799368at2"/>
<dbReference type="GO" id="GO:0006950">
    <property type="term" value="P:response to stress"/>
    <property type="evidence" value="ECO:0007669"/>
    <property type="project" value="TreeGrafter"/>
</dbReference>
<comment type="caution">
    <text evidence="2">The sequence shown here is derived from an EMBL/GenBank/DDBJ whole genome shotgun (WGS) entry which is preliminary data.</text>
</comment>
<dbReference type="RefSeq" id="WP_119378633.1">
    <property type="nucleotide sequence ID" value="NZ_QWGB01000005.1"/>
</dbReference>
<dbReference type="SUPFAM" id="SSF46785">
    <property type="entry name" value="Winged helix' DNA-binding domain"/>
    <property type="match status" value="1"/>
</dbReference>
<dbReference type="InterPro" id="IPR000835">
    <property type="entry name" value="HTH_MarR-typ"/>
</dbReference>
<reference evidence="2 3" key="1">
    <citation type="submission" date="2018-08" db="EMBL/GenBank/DDBJ databases">
        <title>Henriciella mobilis sp. nov., isolated from seawater.</title>
        <authorList>
            <person name="Cheng H."/>
            <person name="Wu Y.-H."/>
            <person name="Xu X.-W."/>
            <person name="Guo L.-L."/>
        </authorList>
    </citation>
    <scope>NUCLEOTIDE SEQUENCE [LARGE SCALE GENOMIC DNA]</scope>
    <source>
        <strain evidence="2 3">CCUG66934</strain>
    </source>
</reference>
<dbReference type="PANTHER" id="PTHR33164">
    <property type="entry name" value="TRANSCRIPTIONAL REGULATOR, MARR FAMILY"/>
    <property type="match status" value="1"/>
</dbReference>